<feature type="region of interest" description="Disordered" evidence="1">
    <location>
        <begin position="790"/>
        <end position="813"/>
    </location>
</feature>
<feature type="domain" description="USP" evidence="2">
    <location>
        <begin position="221"/>
        <end position="491"/>
    </location>
</feature>
<keyword evidence="4" id="KW-1185">Reference proteome</keyword>
<dbReference type="GO" id="GO:0016926">
    <property type="term" value="P:protein desumoylation"/>
    <property type="evidence" value="ECO:0000318"/>
    <property type="project" value="GO_Central"/>
</dbReference>
<evidence type="ECO:0000313" key="4">
    <source>
        <dbReference type="Proteomes" id="UP000001646"/>
    </source>
</evidence>
<dbReference type="GO" id="GO:0009301">
    <property type="term" value="P:snRNA transcription"/>
    <property type="evidence" value="ECO:0007669"/>
    <property type="project" value="Ensembl"/>
</dbReference>
<dbReference type="Pfam" id="PF15509">
    <property type="entry name" value="DUF4650"/>
    <property type="match status" value="1"/>
</dbReference>
<dbReference type="InParanoid" id="G1KDJ3"/>
<evidence type="ECO:0000256" key="1">
    <source>
        <dbReference type="SAM" id="MobiDB-lite"/>
    </source>
</evidence>
<dbReference type="PANTHER" id="PTHR15294:SF3">
    <property type="entry name" value="SUMO-SPECIFIC ISOPEPTIDASE USPL1"/>
    <property type="match status" value="1"/>
</dbReference>
<feature type="compositionally biased region" description="Low complexity" evidence="1">
    <location>
        <begin position="194"/>
        <end position="205"/>
    </location>
</feature>
<dbReference type="GO" id="GO:0015030">
    <property type="term" value="C:Cajal body"/>
    <property type="evidence" value="ECO:0000318"/>
    <property type="project" value="GO_Central"/>
</dbReference>
<dbReference type="Ensembl" id="ENSACAT00000005073.4">
    <property type="protein sequence ID" value="ENSACAP00000004960.3"/>
    <property type="gene ID" value="ENSACAG00000005080.4"/>
</dbReference>
<reference evidence="3" key="3">
    <citation type="submission" date="2025-09" db="UniProtKB">
        <authorList>
            <consortium name="Ensembl"/>
        </authorList>
    </citation>
    <scope>IDENTIFICATION</scope>
</reference>
<dbReference type="PROSITE" id="PS50235">
    <property type="entry name" value="USP_3"/>
    <property type="match status" value="1"/>
</dbReference>
<dbReference type="PANTHER" id="PTHR15294">
    <property type="entry name" value="RETINOVIN-RELATED"/>
    <property type="match status" value="1"/>
</dbReference>
<dbReference type="InterPro" id="IPR028890">
    <property type="entry name" value="Peptidase_C98"/>
</dbReference>
<protein>
    <submittedName>
        <fullName evidence="3">Ubiquitin specific peptidase like 1</fullName>
    </submittedName>
</protein>
<dbReference type="KEGG" id="acs:100555723"/>
<dbReference type="HOGENOM" id="CLU_009764_0_0_1"/>
<dbReference type="Pfam" id="PF15499">
    <property type="entry name" value="Peptidase_C98"/>
    <property type="match status" value="1"/>
</dbReference>
<dbReference type="CTD" id="10208"/>
<feature type="region of interest" description="Disordered" evidence="1">
    <location>
        <begin position="888"/>
        <end position="918"/>
    </location>
</feature>
<proteinExistence type="predicted"/>
<dbReference type="InterPro" id="IPR038765">
    <property type="entry name" value="Papain-like_cys_pep_sf"/>
</dbReference>
<reference evidence="3 4" key="1">
    <citation type="submission" date="2009-12" db="EMBL/GenBank/DDBJ databases">
        <title>The Genome Sequence of Anolis carolinensis (Green Anole Lizard).</title>
        <authorList>
            <consortium name="The Genome Sequencing Platform"/>
            <person name="Di Palma F."/>
            <person name="Alfoldi J."/>
            <person name="Heiman D."/>
            <person name="Young S."/>
            <person name="Grabherr M."/>
            <person name="Johnson J."/>
            <person name="Lander E.S."/>
            <person name="Lindblad-Toh K."/>
        </authorList>
    </citation>
    <scope>NUCLEOTIDE SEQUENCE [LARGE SCALE GENOMIC DNA]</scope>
    <source>
        <strain evidence="3 4">JBL SC #1</strain>
    </source>
</reference>
<dbReference type="Bgee" id="ENSACAG00000005080">
    <property type="expression patterns" value="Expressed in forelimb bud and 13 other cell types or tissues"/>
</dbReference>
<feature type="region of interest" description="Disordered" evidence="1">
    <location>
        <begin position="191"/>
        <end position="210"/>
    </location>
</feature>
<evidence type="ECO:0000313" key="3">
    <source>
        <dbReference type="Ensembl" id="ENSACAP00000004960.3"/>
    </source>
</evidence>
<dbReference type="SUPFAM" id="SSF54001">
    <property type="entry name" value="Cysteine proteinases"/>
    <property type="match status" value="1"/>
</dbReference>
<dbReference type="GO" id="GO:0032183">
    <property type="term" value="F:SUMO binding"/>
    <property type="evidence" value="ECO:0000318"/>
    <property type="project" value="GO_Central"/>
</dbReference>
<dbReference type="Proteomes" id="UP000001646">
    <property type="component" value="Chromosome 3"/>
</dbReference>
<evidence type="ECO:0000259" key="2">
    <source>
        <dbReference type="PROSITE" id="PS50235"/>
    </source>
</evidence>
<dbReference type="GO" id="GO:0030576">
    <property type="term" value="P:Cajal body organization"/>
    <property type="evidence" value="ECO:0000318"/>
    <property type="project" value="GO_Central"/>
</dbReference>
<dbReference type="GO" id="GO:0016929">
    <property type="term" value="F:deSUMOylase activity"/>
    <property type="evidence" value="ECO:0007669"/>
    <property type="project" value="Ensembl"/>
</dbReference>
<dbReference type="eggNOG" id="ENOG502QRFM">
    <property type="taxonomic scope" value="Eukaryota"/>
</dbReference>
<dbReference type="AlphaFoldDB" id="G1KDJ3"/>
<dbReference type="FunCoup" id="G1KDJ3">
    <property type="interactions" value="589"/>
</dbReference>
<organism evidence="3 4">
    <name type="scientific">Anolis carolinensis</name>
    <name type="common">Green anole</name>
    <name type="synonym">American chameleon</name>
    <dbReference type="NCBI Taxonomy" id="28377"/>
    <lineage>
        <taxon>Eukaryota</taxon>
        <taxon>Metazoa</taxon>
        <taxon>Chordata</taxon>
        <taxon>Craniata</taxon>
        <taxon>Vertebrata</taxon>
        <taxon>Euteleostomi</taxon>
        <taxon>Lepidosauria</taxon>
        <taxon>Squamata</taxon>
        <taxon>Bifurcata</taxon>
        <taxon>Unidentata</taxon>
        <taxon>Episquamata</taxon>
        <taxon>Toxicofera</taxon>
        <taxon>Iguania</taxon>
        <taxon>Dactyloidae</taxon>
        <taxon>Anolis</taxon>
    </lineage>
</organism>
<dbReference type="GO" id="GO:0008283">
    <property type="term" value="P:cell population proliferation"/>
    <property type="evidence" value="ECO:0007669"/>
    <property type="project" value="Ensembl"/>
</dbReference>
<dbReference type="GeneTree" id="ENSGT00390000002316"/>
<name>G1KDJ3_ANOCA</name>
<gene>
    <name evidence="3" type="primary">USPL1</name>
</gene>
<dbReference type="InterPro" id="IPR033505">
    <property type="entry name" value="USPL1"/>
</dbReference>
<dbReference type="InterPro" id="IPR029388">
    <property type="entry name" value="DUF4650"/>
</dbReference>
<dbReference type="OrthoDB" id="6160353at2759"/>
<reference evidence="3" key="2">
    <citation type="submission" date="2025-08" db="UniProtKB">
        <authorList>
            <consortium name="Ensembl"/>
        </authorList>
    </citation>
    <scope>IDENTIFICATION</scope>
</reference>
<sequence>MENQKIGNGLQVTDIGTSALPMVGYLGKDCSPEASPDECCPSCKKKGLIWSLRTYRINFKESIFLCENPQCIYPLGFEPLSNIITPIDPKGYQSQETNRKRKFFITNPVTPSVEPHSKLSRTDNSIDDKQTLTPNLIPKCNGSHLFETPLGQPDVSEAHQPDIYNTAEPMEMQMALEMAATENLPGMSSLETQLLSGPESGSSLSQTLPQDKQPLPEQLWLQWRNVHALCWLDCILSALVHLETLKRLHSESIAESTCIFQRLFTKYNQAIALVNNCQRGEAISEIPSEGLSKAELHLNEIRNIIFVQLQPQLKCKLGEEESPVFAFPLLLCKDSKIENCFLHSFSWNFECLQCGHQVIDRCQKVLTTFTNIIPEWHPLNAVHIASCDNCNHKSQKRKMVLENVSSVLMMHFVEGLPHNNLTAYSFQFQNDFYQVKAVIQYQTSGRHFITWVLNSDETWLECDDLKGLYCRRHKSFTVPPEEIHIVIWERLAPQRTNDRDLELQSKESMNIPLLKEHPKSPLKNLNNKHLENHSFISHCEDRLGTNINKAQTLEGNNQSNLLWGLENLADDDVITLTLVSVPLDSEGKPLEESHIEESLLANAGTPQLQDVGQVNMLPFTSEENISHNESILPEHRTVPLHQELPGNESNLFIMPTVLLSNSSNLQTALPVQEAEPEANLVPVKDSGLVNAKNEATKTKSNNTCQRAPNTLEKKRKITGHCHVPASSNSSQSPPKNGMKSANWVKTLLGRCPSVPKSASVFIKEETSSKKPTLSGRHALHFRGFETKFSRKLAKQDSPPTNLLPPSATSLSHPTIKKHAAVGSDGTVTNKSGSWVTLNKQIQPNQNCNENKKTISLKNGKLVVDQTQQLRFELLQQLKAKKEKLASLDKLAKSQVRKKRSKKTEKNQSQPGSQKEGDSLQRLLNDLQRQIDVEDSKSVNSPATTVSQCSSSSYDDILSELLSPATTVASLELPHEEECRYLEMGGGSPISSISNENPDEIIGHDHNYHTPEKQNGVEDQTDLLAVRSPLKKLEFGNPEKQDFLDDLFPSSMLNSIMADVEDLHNFDETLLTL</sequence>
<accession>G1KDJ3</accession>
<dbReference type="STRING" id="28377.ENSACAP00000004960"/>
<dbReference type="InterPro" id="IPR028889">
    <property type="entry name" value="USP"/>
</dbReference>
<dbReference type="MEROPS" id="C98.001"/>
<dbReference type="GeneID" id="100555723"/>